<evidence type="ECO:0000256" key="5">
    <source>
        <dbReference type="ARBA" id="ARBA00022837"/>
    </source>
</evidence>
<reference evidence="7 8" key="1">
    <citation type="journal article" date="2010" name="Plant Cell">
        <title>The Chlorella variabilis NC64A genome reveals adaptation to photosymbiosis, coevolution with viruses, and cryptic sex.</title>
        <authorList>
            <person name="Blanc G."/>
            <person name="Duncan G."/>
            <person name="Agarkova I."/>
            <person name="Borodovsky M."/>
            <person name="Gurnon J."/>
            <person name="Kuo A."/>
            <person name="Lindquist E."/>
            <person name="Lucas S."/>
            <person name="Pangilinan J."/>
            <person name="Polle J."/>
            <person name="Salamov A."/>
            <person name="Terry A."/>
            <person name="Yamada T."/>
            <person name="Dunigan D.D."/>
            <person name="Grigoriev I.V."/>
            <person name="Claverie J.M."/>
            <person name="Van Etten J.L."/>
        </authorList>
    </citation>
    <scope>NUCLEOTIDE SEQUENCE [LARGE SCALE GENOMIC DNA]</scope>
    <source>
        <strain evidence="7 8">NC64A</strain>
    </source>
</reference>
<dbReference type="FunCoup" id="E1ZEJ2">
    <property type="interactions" value="42"/>
</dbReference>
<evidence type="ECO:0000256" key="3">
    <source>
        <dbReference type="ARBA" id="ARBA00022723"/>
    </source>
</evidence>
<evidence type="ECO:0000259" key="6">
    <source>
        <dbReference type="PROSITE" id="PS50222"/>
    </source>
</evidence>
<gene>
    <name evidence="7" type="ORF">CHLNCDRAFT_133902</name>
</gene>
<evidence type="ECO:0000313" key="7">
    <source>
        <dbReference type="EMBL" id="EFN55672.1"/>
    </source>
</evidence>
<dbReference type="KEGG" id="cvr:CHLNCDRAFT_133902"/>
<comment type="subcellular location">
    <subcellularLocation>
        <location evidence="1">Cytoplasm</location>
    </subcellularLocation>
</comment>
<dbReference type="PANTHER" id="PTHR46212:SF3">
    <property type="entry name" value="GH27120P"/>
    <property type="match status" value="1"/>
</dbReference>
<dbReference type="GO" id="GO:0048306">
    <property type="term" value="F:calcium-dependent protein binding"/>
    <property type="evidence" value="ECO:0007669"/>
    <property type="project" value="UniProtKB-ARBA"/>
</dbReference>
<keyword evidence="4" id="KW-0677">Repeat</keyword>
<dbReference type="SUPFAM" id="SSF47473">
    <property type="entry name" value="EF-hand"/>
    <property type="match status" value="1"/>
</dbReference>
<evidence type="ECO:0000313" key="8">
    <source>
        <dbReference type="Proteomes" id="UP000008141"/>
    </source>
</evidence>
<sequence>MAAPPTTQQLQQWFSSIDTDRTGTITAAELQRAMGLGGLQFSLMACAQMVRLHDRDGNGNISFPEFSSLHMQLTEIRTAFSAAAQGGDSISGEQVAQLVAQQGYRIEPPALQALSKSFDPDRNGRFGLPEYTMLSLFLMSAKQIFGAFDPQASRPAAGTHGAGGHSGRVSLDFSQFVYASAQTR</sequence>
<dbReference type="InterPro" id="IPR051426">
    <property type="entry name" value="Peflin/Sorcin_CaBP"/>
</dbReference>
<dbReference type="RefSeq" id="XP_005847774.1">
    <property type="nucleotide sequence ID" value="XM_005847712.1"/>
</dbReference>
<dbReference type="GO" id="GO:0005509">
    <property type="term" value="F:calcium ion binding"/>
    <property type="evidence" value="ECO:0007669"/>
    <property type="project" value="InterPro"/>
</dbReference>
<evidence type="ECO:0000256" key="1">
    <source>
        <dbReference type="ARBA" id="ARBA00004496"/>
    </source>
</evidence>
<dbReference type="PROSITE" id="PS50222">
    <property type="entry name" value="EF_HAND_2"/>
    <property type="match status" value="2"/>
</dbReference>
<evidence type="ECO:0000256" key="4">
    <source>
        <dbReference type="ARBA" id="ARBA00022737"/>
    </source>
</evidence>
<dbReference type="InterPro" id="IPR018247">
    <property type="entry name" value="EF_Hand_1_Ca_BS"/>
</dbReference>
<dbReference type="PROSITE" id="PS00018">
    <property type="entry name" value="EF_HAND_1"/>
    <property type="match status" value="2"/>
</dbReference>
<name>E1ZEJ2_CHLVA</name>
<dbReference type="AlphaFoldDB" id="E1ZEJ2"/>
<keyword evidence="2" id="KW-0963">Cytoplasm</keyword>
<keyword evidence="5" id="KW-0106">Calcium</keyword>
<dbReference type="SMART" id="SM00054">
    <property type="entry name" value="EFh"/>
    <property type="match status" value="2"/>
</dbReference>
<dbReference type="InterPro" id="IPR011992">
    <property type="entry name" value="EF-hand-dom_pair"/>
</dbReference>
<dbReference type="eggNOG" id="KOG0037">
    <property type="taxonomic scope" value="Eukaryota"/>
</dbReference>
<evidence type="ECO:0000256" key="2">
    <source>
        <dbReference type="ARBA" id="ARBA00022490"/>
    </source>
</evidence>
<dbReference type="GO" id="GO:0005737">
    <property type="term" value="C:cytoplasm"/>
    <property type="evidence" value="ECO:0007669"/>
    <property type="project" value="UniProtKB-SubCell"/>
</dbReference>
<accession>E1ZEJ2</accession>
<dbReference type="GeneID" id="17354983"/>
<dbReference type="OrthoDB" id="186625at2759"/>
<keyword evidence="8" id="KW-1185">Reference proteome</keyword>
<feature type="domain" description="EF-hand" evidence="6">
    <location>
        <begin position="41"/>
        <end position="76"/>
    </location>
</feature>
<dbReference type="PANTHER" id="PTHR46212">
    <property type="entry name" value="PEFLIN"/>
    <property type="match status" value="1"/>
</dbReference>
<dbReference type="OMA" id="LNQFIYC"/>
<protein>
    <recommendedName>
        <fullName evidence="6">EF-hand domain-containing protein</fullName>
    </recommendedName>
</protein>
<dbReference type="STRING" id="554065.E1ZEJ2"/>
<organism evidence="8">
    <name type="scientific">Chlorella variabilis</name>
    <name type="common">Green alga</name>
    <dbReference type="NCBI Taxonomy" id="554065"/>
    <lineage>
        <taxon>Eukaryota</taxon>
        <taxon>Viridiplantae</taxon>
        <taxon>Chlorophyta</taxon>
        <taxon>core chlorophytes</taxon>
        <taxon>Trebouxiophyceae</taxon>
        <taxon>Chlorellales</taxon>
        <taxon>Chlorellaceae</taxon>
        <taxon>Chlorella clade</taxon>
        <taxon>Chlorella</taxon>
    </lineage>
</organism>
<feature type="domain" description="EF-hand" evidence="6">
    <location>
        <begin position="5"/>
        <end position="40"/>
    </location>
</feature>
<dbReference type="InParanoid" id="E1ZEJ2"/>
<dbReference type="EMBL" id="GL433844">
    <property type="protein sequence ID" value="EFN55672.1"/>
    <property type="molecule type" value="Genomic_DNA"/>
</dbReference>
<dbReference type="Proteomes" id="UP000008141">
    <property type="component" value="Unassembled WGS sequence"/>
</dbReference>
<keyword evidence="3" id="KW-0479">Metal-binding</keyword>
<proteinExistence type="predicted"/>
<dbReference type="Gene3D" id="1.10.238.10">
    <property type="entry name" value="EF-hand"/>
    <property type="match status" value="1"/>
</dbReference>
<dbReference type="InterPro" id="IPR002048">
    <property type="entry name" value="EF_hand_dom"/>
</dbReference>
<dbReference type="Pfam" id="PF13499">
    <property type="entry name" value="EF-hand_7"/>
    <property type="match status" value="1"/>
</dbReference>